<organism evidence="1 2">
    <name type="scientific">Naganishia adeliensis</name>
    <dbReference type="NCBI Taxonomy" id="92952"/>
    <lineage>
        <taxon>Eukaryota</taxon>
        <taxon>Fungi</taxon>
        <taxon>Dikarya</taxon>
        <taxon>Basidiomycota</taxon>
        <taxon>Agaricomycotina</taxon>
        <taxon>Tremellomycetes</taxon>
        <taxon>Filobasidiales</taxon>
        <taxon>Filobasidiaceae</taxon>
        <taxon>Naganishia</taxon>
    </lineage>
</organism>
<gene>
    <name evidence="1" type="ORF">QFC20_000245</name>
</gene>
<evidence type="ECO:0000313" key="1">
    <source>
        <dbReference type="EMBL" id="KAJ9117964.1"/>
    </source>
</evidence>
<reference evidence="1" key="1">
    <citation type="submission" date="2023-04" db="EMBL/GenBank/DDBJ databases">
        <title>Draft Genome sequencing of Naganishia species isolated from polar environments using Oxford Nanopore Technology.</title>
        <authorList>
            <person name="Leo P."/>
            <person name="Venkateswaran K."/>
        </authorList>
    </citation>
    <scope>NUCLEOTIDE SEQUENCE</scope>
    <source>
        <strain evidence="1">MNA-CCFEE 5262</strain>
    </source>
</reference>
<name>A0ACC2X3I3_9TREE</name>
<accession>A0ACC2X3I3</accession>
<dbReference type="Proteomes" id="UP001230649">
    <property type="component" value="Unassembled WGS sequence"/>
</dbReference>
<evidence type="ECO:0000313" key="2">
    <source>
        <dbReference type="Proteomes" id="UP001230649"/>
    </source>
</evidence>
<dbReference type="EMBL" id="JASBWS010000001">
    <property type="protein sequence ID" value="KAJ9117964.1"/>
    <property type="molecule type" value="Genomic_DNA"/>
</dbReference>
<comment type="caution">
    <text evidence="1">The sequence shown here is derived from an EMBL/GenBank/DDBJ whole genome shotgun (WGS) entry which is preliminary data.</text>
</comment>
<sequence>MSASSSFPSVYHPTISEYYPLVIRLEDYLKCLIDPQDWSAVFGRSEESSGEDTVQKEFGDLLSGVLLSFGNPQAATIKEAWPTGGQRRIGQQVQSQVDLVSNVLMKLFRRGTQRRPMAKLSEIDVLLKGYVRGVEGKTPYAGLSRDRPGLSRQNVNNCERLLQTSSAWKGLHQRIGTDLMLHALTESSIFIPQVNNCYLQLLGAPMDGLCSLARIEEEKRTLETMERKRKAKEEAQRSRKKRKTGGSKDSKQDKVRAVRQEKHAEATVILANGNTRQKSLGRHTSTASAAEGGVSLM</sequence>
<keyword evidence="2" id="KW-1185">Reference proteome</keyword>
<protein>
    <submittedName>
        <fullName evidence="1">Uncharacterized protein</fullName>
    </submittedName>
</protein>
<proteinExistence type="predicted"/>